<protein>
    <recommendedName>
        <fullName evidence="2">SAM domain-containing protein</fullName>
    </recommendedName>
</protein>
<sequence>MWLNSLGLSQYSSQFEANDIRGHELIHLEGTDIKDLGVHELGHVKRLQCAIAELRKKEMKMSRESRRSGRKGASLSAERALLGPSPELQSFSSV</sequence>
<dbReference type="PROSITE" id="PS50105">
    <property type="entry name" value="SAM_DOMAIN"/>
    <property type="match status" value="1"/>
</dbReference>
<keyword evidence="4" id="KW-1185">Reference proteome</keyword>
<gene>
    <name evidence="3" type="ORF">KIN20_010495</name>
</gene>
<dbReference type="Gene3D" id="1.10.150.50">
    <property type="entry name" value="Transcription Factor, Ets-1"/>
    <property type="match status" value="1"/>
</dbReference>
<accession>A0AAD5QP64</accession>
<reference evidence="3" key="1">
    <citation type="submission" date="2021-06" db="EMBL/GenBank/DDBJ databases">
        <title>Parelaphostrongylus tenuis whole genome reference sequence.</title>
        <authorList>
            <person name="Garwood T.J."/>
            <person name="Larsen P.A."/>
            <person name="Fountain-Jones N.M."/>
            <person name="Garbe J.R."/>
            <person name="Macchietto M.G."/>
            <person name="Kania S.A."/>
            <person name="Gerhold R.W."/>
            <person name="Richards J.E."/>
            <person name="Wolf T.M."/>
        </authorList>
    </citation>
    <scope>NUCLEOTIDE SEQUENCE</scope>
    <source>
        <strain evidence="3">MNPRO001-30</strain>
        <tissue evidence="3">Meninges</tissue>
    </source>
</reference>
<dbReference type="InterPro" id="IPR001660">
    <property type="entry name" value="SAM"/>
</dbReference>
<feature type="region of interest" description="Disordered" evidence="1">
    <location>
        <begin position="58"/>
        <end position="94"/>
    </location>
</feature>
<dbReference type="SMART" id="SM00454">
    <property type="entry name" value="SAM"/>
    <property type="match status" value="1"/>
</dbReference>
<dbReference type="EMBL" id="JAHQIW010001835">
    <property type="protein sequence ID" value="KAJ1353771.1"/>
    <property type="molecule type" value="Genomic_DNA"/>
</dbReference>
<dbReference type="SUPFAM" id="SSF47769">
    <property type="entry name" value="SAM/Pointed domain"/>
    <property type="match status" value="1"/>
</dbReference>
<evidence type="ECO:0000259" key="2">
    <source>
        <dbReference type="PROSITE" id="PS50105"/>
    </source>
</evidence>
<dbReference type="InterPro" id="IPR013761">
    <property type="entry name" value="SAM/pointed_sf"/>
</dbReference>
<dbReference type="Pfam" id="PF00536">
    <property type="entry name" value="SAM_1"/>
    <property type="match status" value="1"/>
</dbReference>
<comment type="caution">
    <text evidence="3">The sequence shown here is derived from an EMBL/GenBank/DDBJ whole genome shotgun (WGS) entry which is preliminary data.</text>
</comment>
<dbReference type="AlphaFoldDB" id="A0AAD5QP64"/>
<dbReference type="Proteomes" id="UP001196413">
    <property type="component" value="Unassembled WGS sequence"/>
</dbReference>
<feature type="domain" description="SAM" evidence="2">
    <location>
        <begin position="1"/>
        <end position="57"/>
    </location>
</feature>
<evidence type="ECO:0000256" key="1">
    <source>
        <dbReference type="SAM" id="MobiDB-lite"/>
    </source>
</evidence>
<name>A0AAD5QP64_PARTN</name>
<proteinExistence type="predicted"/>
<evidence type="ECO:0000313" key="4">
    <source>
        <dbReference type="Proteomes" id="UP001196413"/>
    </source>
</evidence>
<organism evidence="3 4">
    <name type="scientific">Parelaphostrongylus tenuis</name>
    <name type="common">Meningeal worm</name>
    <dbReference type="NCBI Taxonomy" id="148309"/>
    <lineage>
        <taxon>Eukaryota</taxon>
        <taxon>Metazoa</taxon>
        <taxon>Ecdysozoa</taxon>
        <taxon>Nematoda</taxon>
        <taxon>Chromadorea</taxon>
        <taxon>Rhabditida</taxon>
        <taxon>Rhabditina</taxon>
        <taxon>Rhabditomorpha</taxon>
        <taxon>Strongyloidea</taxon>
        <taxon>Metastrongylidae</taxon>
        <taxon>Parelaphostrongylus</taxon>
    </lineage>
</organism>
<evidence type="ECO:0000313" key="3">
    <source>
        <dbReference type="EMBL" id="KAJ1353771.1"/>
    </source>
</evidence>
<feature type="compositionally biased region" description="Basic and acidic residues" evidence="1">
    <location>
        <begin position="58"/>
        <end position="67"/>
    </location>
</feature>